<sequence length="275" mass="30944">MMRVVITDSTAYLPDDYIKENNIKVVPLNVHLGNEVFKEGYYDNKTYYNRLRNEKIFPSTSQPAVGEFLEIYEQLKPGDEAFVIVLSAALSGTYQSAEMAKDLLKTDNIKIHLVDSKSAAIGLGFQIYKVQEMLDSNETTENIINEIYKIQQNGKLFFAVGNLEYLVRGGRVSHLSGFLGNILQMKPILTLEDGKISLHEKVRTSQKAYHKMMDYLITDIDKIEKISLLHVDALEELKILEEILRAHYTGPIVVTEPGPVIGSHVGPGTVGIAYY</sequence>
<dbReference type="GO" id="GO:0008289">
    <property type="term" value="F:lipid binding"/>
    <property type="evidence" value="ECO:0007669"/>
    <property type="project" value="UniProtKB-KW"/>
</dbReference>
<dbReference type="InterPro" id="IPR003797">
    <property type="entry name" value="DegV"/>
</dbReference>
<dbReference type="RefSeq" id="WP_197079146.1">
    <property type="nucleotide sequence ID" value="NZ_CP046457.1"/>
</dbReference>
<accession>A0A6I6D8F6</accession>
<gene>
    <name evidence="2" type="ORF">SYNTR_0244</name>
</gene>
<dbReference type="InterPro" id="IPR043168">
    <property type="entry name" value="DegV_C"/>
</dbReference>
<protein>
    <submittedName>
        <fullName evidence="2">DegV family protein</fullName>
    </submittedName>
</protein>
<evidence type="ECO:0000313" key="3">
    <source>
        <dbReference type="Proteomes" id="UP000426444"/>
    </source>
</evidence>
<evidence type="ECO:0000313" key="2">
    <source>
        <dbReference type="EMBL" id="QGT98837.1"/>
    </source>
</evidence>
<dbReference type="InterPro" id="IPR050270">
    <property type="entry name" value="DegV_domain_contain"/>
</dbReference>
<dbReference type="KEGG" id="salq:SYNTR_0244"/>
<dbReference type="Pfam" id="PF02645">
    <property type="entry name" value="DegV"/>
    <property type="match status" value="1"/>
</dbReference>
<dbReference type="SUPFAM" id="SSF82549">
    <property type="entry name" value="DAK1/DegV-like"/>
    <property type="match status" value="1"/>
</dbReference>
<dbReference type="EMBL" id="CP046457">
    <property type="protein sequence ID" value="QGT98837.1"/>
    <property type="molecule type" value="Genomic_DNA"/>
</dbReference>
<dbReference type="Gene3D" id="3.30.1180.10">
    <property type="match status" value="1"/>
</dbReference>
<evidence type="ECO:0000256" key="1">
    <source>
        <dbReference type="ARBA" id="ARBA00023121"/>
    </source>
</evidence>
<dbReference type="PANTHER" id="PTHR33434:SF2">
    <property type="entry name" value="FATTY ACID-BINDING PROTEIN TM_1468"/>
    <property type="match status" value="1"/>
</dbReference>
<organism evidence="2 3">
    <name type="scientific">Candidatus Syntrophocurvum alkaliphilum</name>
    <dbReference type="NCBI Taxonomy" id="2293317"/>
    <lineage>
        <taxon>Bacteria</taxon>
        <taxon>Bacillati</taxon>
        <taxon>Bacillota</taxon>
        <taxon>Clostridia</taxon>
        <taxon>Eubacteriales</taxon>
        <taxon>Syntrophomonadaceae</taxon>
        <taxon>Candidatus Syntrophocurvum</taxon>
    </lineage>
</organism>
<dbReference type="NCBIfam" id="TIGR00762">
    <property type="entry name" value="DegV"/>
    <property type="match status" value="1"/>
</dbReference>
<dbReference type="Proteomes" id="UP000426444">
    <property type="component" value="Chromosome"/>
</dbReference>
<name>A0A6I6D8F6_9FIRM</name>
<dbReference type="PANTHER" id="PTHR33434">
    <property type="entry name" value="DEGV DOMAIN-CONTAINING PROTEIN DR_1986-RELATED"/>
    <property type="match status" value="1"/>
</dbReference>
<reference evidence="3" key="1">
    <citation type="journal article" date="2019" name="Microbiology">
        <title>Complete Genome Sequence of an Uncultured Bacterium of the Candidate Phylum Bipolaricaulota.</title>
        <authorList>
            <person name="Kadnikov V.V."/>
            <person name="Mardanov A.V."/>
            <person name="Beletsky A.V."/>
            <person name="Frank Y.A."/>
            <person name="Karnachuk O.V."/>
            <person name="Ravin N.V."/>
        </authorList>
    </citation>
    <scope>NUCLEOTIDE SEQUENCE [LARGE SCALE GENOMIC DNA]</scope>
</reference>
<keyword evidence="3" id="KW-1185">Reference proteome</keyword>
<dbReference type="PROSITE" id="PS51482">
    <property type="entry name" value="DEGV"/>
    <property type="match status" value="1"/>
</dbReference>
<keyword evidence="1" id="KW-0446">Lipid-binding</keyword>
<dbReference type="AlphaFoldDB" id="A0A6I6D8F6"/>
<proteinExistence type="predicted"/>
<dbReference type="Gene3D" id="3.40.50.10170">
    <property type="match status" value="1"/>
</dbReference>